<dbReference type="PANTHER" id="PTHR23406">
    <property type="entry name" value="MALIC ENZYME-RELATED"/>
    <property type="match status" value="1"/>
</dbReference>
<dbReference type="PRINTS" id="PR00072">
    <property type="entry name" value="MALOXRDTASE"/>
</dbReference>
<dbReference type="GeneID" id="110129739"/>
<dbReference type="Pfam" id="PF00390">
    <property type="entry name" value="malic"/>
    <property type="match status" value="1"/>
</dbReference>
<evidence type="ECO:0000313" key="7">
    <source>
        <dbReference type="Proteomes" id="UP001652640"/>
    </source>
</evidence>
<reference evidence="8" key="2">
    <citation type="submission" date="2025-08" db="UniProtKB">
        <authorList>
            <consortium name="RefSeq"/>
        </authorList>
    </citation>
    <scope>IDENTIFICATION</scope>
    <source>
        <tissue evidence="8">Tongue muscle</tissue>
    </source>
</reference>
<dbReference type="NCBIfam" id="NF010052">
    <property type="entry name" value="PRK13529.1"/>
    <property type="match status" value="1"/>
</dbReference>
<evidence type="ECO:0000256" key="2">
    <source>
        <dbReference type="ARBA" id="ARBA00008785"/>
    </source>
</evidence>
<evidence type="ECO:0000259" key="5">
    <source>
        <dbReference type="SMART" id="SM00919"/>
    </source>
</evidence>
<dbReference type="InterPro" id="IPR012301">
    <property type="entry name" value="Malic_N_dom"/>
</dbReference>
<dbReference type="InterPro" id="IPR046346">
    <property type="entry name" value="Aminoacid_DH-like_N_sf"/>
</dbReference>
<dbReference type="SMART" id="SM00919">
    <property type="entry name" value="Malic_M"/>
    <property type="match status" value="1"/>
</dbReference>
<evidence type="ECO:0000313" key="8">
    <source>
        <dbReference type="RefSeq" id="XP_070313257.1"/>
    </source>
</evidence>
<sequence>MGAALGTGARLTLRPGRACGAVRSWAPPAPARGCHSKARPARPVPLKKRGYDVTRNPHLNKGMAFTLEERLQLGIHGLIPPCFLSQDVQLLRVMRYYERQQSDLDKYIILMTLQDRNEKLFYRVLTSDVEKFLPIVYTPTVGLACQHYGLTFRRPRGLFITIHDKGHLATMLNSWPEDDIKAVVVTDGERILGLGDLGCYGMGIPVGKLALYTACGGVNPRQCLPVLLDVGTNNEELLRDPLYIGLKHRRVRGEAYDGLLDEFMQAVTDRFGINCLIQFEDFANANAFRLLNKYRNKYCMFNDDIQGTASVAVAGILAALRITKNKLSNHVFVFQGAGEGRSQLNHEKETFAQDHPEVKSLEEVVRLVKPTAIIGVAAIAGAFTEQILRDMASFHEHPIIFALSNPTSKAECTAEKCYRVTEGRGIFASGSPFPSVTLEDGRTFFPGQGNNAYVFPGVALGVIAGGIRHIPDEIFLLTAEQIAQEVSEHHLSQGRLYPPLSTIRDVSLRIAIKVLDFAYKHNLASYYPEPEDKEAFVRSLVYTPDYDSFTLDSYTWPEEAMNVQNI</sequence>
<dbReference type="Gene3D" id="3.40.50.720">
    <property type="entry name" value="NAD(P)-binding Rossmann-like Domain"/>
    <property type="match status" value="2"/>
</dbReference>
<dbReference type="InterPro" id="IPR012302">
    <property type="entry name" value="Malic_NAD-bd"/>
</dbReference>
<dbReference type="InterPro" id="IPR015884">
    <property type="entry name" value="Malic_enzyme_CS"/>
</dbReference>
<accession>A0ABM4HCF5</accession>
<dbReference type="PROSITE" id="PS00331">
    <property type="entry name" value="MALIC_ENZYMES"/>
    <property type="match status" value="1"/>
</dbReference>
<comment type="cofactor">
    <cofactor evidence="1">
        <name>Mn(2+)</name>
        <dbReference type="ChEBI" id="CHEBI:29035"/>
    </cofactor>
</comment>
<dbReference type="InterPro" id="IPR001891">
    <property type="entry name" value="Malic_OxRdtase"/>
</dbReference>
<organism evidence="7 8">
    <name type="scientific">Odocoileus virginianus</name>
    <name type="common">White-tailed deer</name>
    <dbReference type="NCBI Taxonomy" id="9874"/>
    <lineage>
        <taxon>Eukaryota</taxon>
        <taxon>Metazoa</taxon>
        <taxon>Chordata</taxon>
        <taxon>Craniata</taxon>
        <taxon>Vertebrata</taxon>
        <taxon>Euteleostomi</taxon>
        <taxon>Mammalia</taxon>
        <taxon>Eutheria</taxon>
        <taxon>Laurasiatheria</taxon>
        <taxon>Artiodactyla</taxon>
        <taxon>Ruminantia</taxon>
        <taxon>Pecora</taxon>
        <taxon>Cervidae</taxon>
        <taxon>Odocoileinae</taxon>
        <taxon>Odocoileus</taxon>
    </lineage>
</organism>
<dbReference type="SUPFAM" id="SSF51735">
    <property type="entry name" value="NAD(P)-binding Rossmann-fold domains"/>
    <property type="match status" value="1"/>
</dbReference>
<dbReference type="SUPFAM" id="SSF53223">
    <property type="entry name" value="Aminoacid dehydrogenase-like, N-terminal domain"/>
    <property type="match status" value="1"/>
</dbReference>
<dbReference type="PANTHER" id="PTHR23406:SF20">
    <property type="entry name" value="NADP-DEPENDENT MALIC ENZYME, MITOCHONDRIAL"/>
    <property type="match status" value="1"/>
</dbReference>
<feature type="domain" description="Malic enzyme N-terminal" evidence="6">
    <location>
        <begin position="114"/>
        <end position="295"/>
    </location>
</feature>
<evidence type="ECO:0000256" key="1">
    <source>
        <dbReference type="ARBA" id="ARBA00001936"/>
    </source>
</evidence>
<proteinExistence type="inferred from homology"/>
<feature type="domain" description="Malic enzyme NAD-binding" evidence="5">
    <location>
        <begin position="305"/>
        <end position="519"/>
    </location>
</feature>
<protein>
    <recommendedName>
        <fullName evidence="4">Malic enzyme</fullName>
    </recommendedName>
</protein>
<dbReference type="InterPro" id="IPR036291">
    <property type="entry name" value="NAD(P)-bd_dom_sf"/>
</dbReference>
<dbReference type="Gene3D" id="3.40.50.10380">
    <property type="entry name" value="Malic enzyme, N-terminal domain"/>
    <property type="match status" value="1"/>
</dbReference>
<evidence type="ECO:0000256" key="4">
    <source>
        <dbReference type="RuleBase" id="RU003426"/>
    </source>
</evidence>
<dbReference type="RefSeq" id="XP_070313257.1">
    <property type="nucleotide sequence ID" value="XM_070457156.1"/>
</dbReference>
<comment type="similarity">
    <text evidence="2 4">Belongs to the malic enzymes family.</text>
</comment>
<keyword evidence="7" id="KW-1185">Reference proteome</keyword>
<reference evidence="7" key="1">
    <citation type="journal article" date="2022" name="J. Hered.">
        <title>A De Novo Chromosome-Level Genome Assembly of the White-Tailed Deer, Odocoileus Virginianus.</title>
        <authorList>
            <person name="London E.W."/>
            <person name="Roca A.L."/>
            <person name="Novakofski J.E."/>
            <person name="Mateus-Pinilla N.E."/>
        </authorList>
    </citation>
    <scope>NUCLEOTIDE SEQUENCE [LARGE SCALE GENOMIC DNA]</scope>
</reference>
<evidence type="ECO:0000259" key="6">
    <source>
        <dbReference type="SMART" id="SM01274"/>
    </source>
</evidence>
<evidence type="ECO:0000256" key="3">
    <source>
        <dbReference type="ARBA" id="ARBA00022723"/>
    </source>
</evidence>
<dbReference type="PIRSF" id="PIRSF000106">
    <property type="entry name" value="ME"/>
    <property type="match status" value="1"/>
</dbReference>
<keyword evidence="4" id="KW-0560">Oxidoreductase</keyword>
<dbReference type="SMART" id="SM01274">
    <property type="entry name" value="malic"/>
    <property type="match status" value="1"/>
</dbReference>
<dbReference type="CDD" id="cd05312">
    <property type="entry name" value="NAD_bind_1_malic_enz"/>
    <property type="match status" value="1"/>
</dbReference>
<gene>
    <name evidence="8" type="primary">ME3</name>
</gene>
<dbReference type="InterPro" id="IPR037062">
    <property type="entry name" value="Malic_N_dom_sf"/>
</dbReference>
<dbReference type="Pfam" id="PF03949">
    <property type="entry name" value="Malic_M"/>
    <property type="match status" value="1"/>
</dbReference>
<name>A0ABM4HCF5_ODOVR</name>
<keyword evidence="3 4" id="KW-0479">Metal-binding</keyword>
<dbReference type="Proteomes" id="UP001652640">
    <property type="component" value="Chromosome 28"/>
</dbReference>